<dbReference type="AlphaFoldDB" id="A0AAD4N0P0"/>
<protein>
    <submittedName>
        <fullName evidence="3">Uncharacterized protein</fullName>
    </submittedName>
</protein>
<organism evidence="3 4">
    <name type="scientific">Ditylenchus destructor</name>
    <dbReference type="NCBI Taxonomy" id="166010"/>
    <lineage>
        <taxon>Eukaryota</taxon>
        <taxon>Metazoa</taxon>
        <taxon>Ecdysozoa</taxon>
        <taxon>Nematoda</taxon>
        <taxon>Chromadorea</taxon>
        <taxon>Rhabditida</taxon>
        <taxon>Tylenchina</taxon>
        <taxon>Tylenchomorpha</taxon>
        <taxon>Sphaerularioidea</taxon>
        <taxon>Anguinidae</taxon>
        <taxon>Anguininae</taxon>
        <taxon>Ditylenchus</taxon>
    </lineage>
</organism>
<comment type="caution">
    <text evidence="3">The sequence shown here is derived from an EMBL/GenBank/DDBJ whole genome shotgun (WGS) entry which is preliminary data.</text>
</comment>
<sequence>MSPNNAANENDSLHLRRDGGRTQNLDSEEQQANETYAKSPHNWQEYLENVNLWSQYLSGYSPRYDTWSKAHPWKNYFVMVLVKYFVVAPILAPYYTARSLYYKAQYIYQAGVFLYPALRRLGLWLWKLLEWWRNRDAASIHPRSGSVGAEWEQGQRYGQGWRQHAKAKLYPDLSESHRQS</sequence>
<feature type="region of interest" description="Disordered" evidence="1">
    <location>
        <begin position="1"/>
        <end position="34"/>
    </location>
</feature>
<reference evidence="3" key="1">
    <citation type="submission" date="2022-01" db="EMBL/GenBank/DDBJ databases">
        <title>Genome Sequence Resource for Two Populations of Ditylenchus destructor, the Migratory Endoparasitic Phytonematode.</title>
        <authorList>
            <person name="Zhang H."/>
            <person name="Lin R."/>
            <person name="Xie B."/>
        </authorList>
    </citation>
    <scope>NUCLEOTIDE SEQUENCE</scope>
    <source>
        <strain evidence="3">BazhouSP</strain>
    </source>
</reference>
<evidence type="ECO:0000313" key="3">
    <source>
        <dbReference type="EMBL" id="KAI1709706.1"/>
    </source>
</evidence>
<dbReference type="Proteomes" id="UP001201812">
    <property type="component" value="Unassembled WGS sequence"/>
</dbReference>
<keyword evidence="2" id="KW-0472">Membrane</keyword>
<keyword evidence="2" id="KW-1133">Transmembrane helix</keyword>
<feature type="transmembrane region" description="Helical" evidence="2">
    <location>
        <begin position="76"/>
        <end position="95"/>
    </location>
</feature>
<keyword evidence="2" id="KW-0812">Transmembrane</keyword>
<name>A0AAD4N0P0_9BILA</name>
<gene>
    <name evidence="3" type="ORF">DdX_11097</name>
</gene>
<feature type="compositionally biased region" description="Polar residues" evidence="1">
    <location>
        <begin position="1"/>
        <end position="10"/>
    </location>
</feature>
<evidence type="ECO:0000256" key="1">
    <source>
        <dbReference type="SAM" id="MobiDB-lite"/>
    </source>
</evidence>
<evidence type="ECO:0000313" key="4">
    <source>
        <dbReference type="Proteomes" id="UP001201812"/>
    </source>
</evidence>
<feature type="compositionally biased region" description="Basic and acidic residues" evidence="1">
    <location>
        <begin position="11"/>
        <end position="20"/>
    </location>
</feature>
<keyword evidence="4" id="KW-1185">Reference proteome</keyword>
<dbReference type="EMBL" id="JAKKPZ010000029">
    <property type="protein sequence ID" value="KAI1709706.1"/>
    <property type="molecule type" value="Genomic_DNA"/>
</dbReference>
<evidence type="ECO:0000256" key="2">
    <source>
        <dbReference type="SAM" id="Phobius"/>
    </source>
</evidence>
<accession>A0AAD4N0P0</accession>
<proteinExistence type="predicted"/>